<reference evidence="3 4" key="1">
    <citation type="submission" date="2024-09" db="EMBL/GenBank/DDBJ databases">
        <title>Chromosome-scale assembly of Riccia fluitans.</title>
        <authorList>
            <person name="Paukszto L."/>
            <person name="Sawicki J."/>
            <person name="Karawczyk K."/>
            <person name="Piernik-Szablinska J."/>
            <person name="Szczecinska M."/>
            <person name="Mazdziarz M."/>
        </authorList>
    </citation>
    <scope>NUCLEOTIDE SEQUENCE [LARGE SCALE GENOMIC DNA]</scope>
    <source>
        <strain evidence="3">Rf_01</strain>
        <tissue evidence="3">Aerial parts of the thallus</tissue>
    </source>
</reference>
<dbReference type="Pfam" id="PF17919">
    <property type="entry name" value="RT_RNaseH_2"/>
    <property type="match status" value="1"/>
</dbReference>
<dbReference type="PANTHER" id="PTHR37984">
    <property type="entry name" value="PROTEIN CBG26694"/>
    <property type="match status" value="1"/>
</dbReference>
<feature type="domain" description="Reverse transcriptase/retrotransposon-derived protein RNase H-like" evidence="2">
    <location>
        <begin position="185"/>
        <end position="285"/>
    </location>
</feature>
<name>A0ABD1XHL4_9MARC</name>
<dbReference type="SUPFAM" id="SSF56672">
    <property type="entry name" value="DNA/RNA polymerases"/>
    <property type="match status" value="1"/>
</dbReference>
<organism evidence="3 4">
    <name type="scientific">Riccia fluitans</name>
    <dbReference type="NCBI Taxonomy" id="41844"/>
    <lineage>
        <taxon>Eukaryota</taxon>
        <taxon>Viridiplantae</taxon>
        <taxon>Streptophyta</taxon>
        <taxon>Embryophyta</taxon>
        <taxon>Marchantiophyta</taxon>
        <taxon>Marchantiopsida</taxon>
        <taxon>Marchantiidae</taxon>
        <taxon>Marchantiales</taxon>
        <taxon>Ricciaceae</taxon>
        <taxon>Riccia</taxon>
    </lineage>
</organism>
<evidence type="ECO:0000313" key="3">
    <source>
        <dbReference type="EMBL" id="KAL2608432.1"/>
    </source>
</evidence>
<dbReference type="InterPro" id="IPR043128">
    <property type="entry name" value="Rev_trsase/Diguanyl_cyclase"/>
</dbReference>
<dbReference type="InterPro" id="IPR050951">
    <property type="entry name" value="Retrovirus_Pol_polyprotein"/>
</dbReference>
<protein>
    <recommendedName>
        <fullName evidence="2">Reverse transcriptase/retrotransposon-derived protein RNase H-like domain-containing protein</fullName>
    </recommendedName>
</protein>
<dbReference type="GO" id="GO:0003824">
    <property type="term" value="F:catalytic activity"/>
    <property type="evidence" value="ECO:0007669"/>
    <property type="project" value="UniProtKB-KW"/>
</dbReference>
<dbReference type="PANTHER" id="PTHR37984:SF5">
    <property type="entry name" value="PROTEIN NYNRIN-LIKE"/>
    <property type="match status" value="1"/>
</dbReference>
<accession>A0ABD1XHL4</accession>
<proteinExistence type="predicted"/>
<dbReference type="Proteomes" id="UP001605036">
    <property type="component" value="Unassembled WGS sequence"/>
</dbReference>
<keyword evidence="4" id="KW-1185">Reference proteome</keyword>
<evidence type="ECO:0000313" key="4">
    <source>
        <dbReference type="Proteomes" id="UP001605036"/>
    </source>
</evidence>
<dbReference type="Gene3D" id="3.10.10.10">
    <property type="entry name" value="HIV Type 1 Reverse Transcriptase, subunit A, domain 1"/>
    <property type="match status" value="1"/>
</dbReference>
<dbReference type="AlphaFoldDB" id="A0ABD1XHL4"/>
<evidence type="ECO:0000259" key="2">
    <source>
        <dbReference type="Pfam" id="PF17919"/>
    </source>
</evidence>
<dbReference type="EMBL" id="JBHFFA010000008">
    <property type="protein sequence ID" value="KAL2608432.1"/>
    <property type="molecule type" value="Genomic_DNA"/>
</dbReference>
<sequence>MLKKNGSLRFIQDMQPMNVVSIKNVGVGPIVDEYVEAFAGRTIYSMDDLYSGYDQFQLVEASRDLKMMKMPLGLVRMCTLLQCATNSVAHMMHGMNIVLRDFVLNKTMSFLDDVPIKGCNEQDKDKTLDQKECRQYVVEHIEDCEGILARLEEGCASFITFKFRTMHMLRSYCIDCVDKNQMFRWEEEHVEAMQKLKDQLSSSPFLGRIDYKCGRPMMLTIDTSPIAIGWAVGQDDAQGSRFTVGFGVMVLSIRQRAYLQVKRKLWGVVTTMKVKKEHLIDARVVIETNCLPLLGMITN</sequence>
<gene>
    <name evidence="3" type="ORF">R1flu_027005</name>
</gene>
<evidence type="ECO:0000256" key="1">
    <source>
        <dbReference type="ARBA" id="ARBA00023268"/>
    </source>
</evidence>
<dbReference type="CDD" id="cd01647">
    <property type="entry name" value="RT_LTR"/>
    <property type="match status" value="1"/>
</dbReference>
<dbReference type="InterPro" id="IPR043502">
    <property type="entry name" value="DNA/RNA_pol_sf"/>
</dbReference>
<keyword evidence="1" id="KW-0511">Multifunctional enzyme</keyword>
<dbReference type="Gene3D" id="3.30.70.270">
    <property type="match status" value="1"/>
</dbReference>
<dbReference type="InterPro" id="IPR041577">
    <property type="entry name" value="RT_RNaseH_2"/>
</dbReference>
<comment type="caution">
    <text evidence="3">The sequence shown here is derived from an EMBL/GenBank/DDBJ whole genome shotgun (WGS) entry which is preliminary data.</text>
</comment>